<dbReference type="NCBIfam" id="NF008967">
    <property type="entry name" value="PRK12313.1"/>
    <property type="match status" value="1"/>
</dbReference>
<comment type="similarity">
    <text evidence="4 15">Belongs to the glycosyl hydrolase 13 family. GlgB subfamily.</text>
</comment>
<dbReference type="InterPro" id="IPR011009">
    <property type="entry name" value="Kinase-like_dom_sf"/>
</dbReference>
<feature type="domain" description="Glycosyl hydrolase family 13 catalytic" evidence="17">
    <location>
        <begin position="641"/>
        <end position="997"/>
    </location>
</feature>
<dbReference type="InterPro" id="IPR044143">
    <property type="entry name" value="GlgB_N_E_set_prok"/>
</dbReference>
<dbReference type="PANTHER" id="PTHR43651:SF3">
    <property type="entry name" value="1,4-ALPHA-GLUCAN-BRANCHING ENZYME"/>
    <property type="match status" value="1"/>
</dbReference>
<keyword evidence="8 15" id="KW-0808">Transferase</keyword>
<sequence>MSPTLVATELVWRHIRSSRWFSGRSGRLVNIVALPWLSGRPLWVRTELAEVELDDGSVHQYQVVLAYRPAWGAPEGALGVIEHPELGRVAVFDATADREALGVLLDRLISGGEVRDGGHLLRFRTFGALRPGLAVRPVAGEQSNTSLLVGGDYLLKIFRRLQPGPSVDIEVLRALPAGPGSPTVDLRGVVEAEWPGEDADDQPGRADLAMITDQVPAATDGATHDGWELAVAAAREGADFTGPAAELGTTLRRLHAALAEAFGTSEVAGDVFAGRLRHEFTRASREVAQLEAYLPHAERLLEPVAAQDRVPTQRIHGDFHLGQALRTADGWKIIDFEGEPLRAIDERRAPDSVWRDAAGVLRSLDYAGATARRAGADEAATTAWVREAQRAFIDAYAPERDEAGEQLLAAGAATKAAYEAAYETRHRPDWLPIPLAALAALAGTGTTPDPPAPDAPPPDAPPSDAPAPDAPAPDAPAPDSDPSAAERPVDQTRFGGLAGWDLEGFHSGGDTEAWKRLGSHVLTVPGPDGPVSGTRFAVWAPQARAVSVAGDFNGWAGTPLELMPGTGVWAGFVPGVGVGALYKFQILTRDGEWLEKADPMARYAEQPPATASIVWESGYEWRDEEWLARRARSEPRVEPISIYEVHLGSWRGAKGYRELADELIEYVTWQGYTHVEFLPLAQHPFAPSWGYQVTGYFAPQSTMGDPDDLRYLIDRLHAAGIGVLLDWVPGHFPKDAWALGRFDGSALYEHADPRQGEHTDWGTYIFNFGRNEVKSFLVSNALYWIEEFHIDGLRVDAVASMLYLDYSRNEGEWVPNQYGGRENLEAIDFLRYVNTHLHDRVPGIMTIAEESTSFPGVTRPAAEGGLGFTFKWNMGWMNDTLSYLGREPIHRQYHHHDMTFSMVYAWSENFILPISHDEVVHGKGSMINKVPGDDWQKFATLRAYYAFMWSHPGKQLLFMGQEFGQRPEFDESVPPEWWVSDLWGHNGLQQLVRDLNRTYRDNPALWSIDNAPSGFAWIDADDSGGNAFSFLRFGANGEQLAAVINFSPEPREDLRIGLPAEGTWREVLNTDAEFYDGTGRFGNSGQVIARPVPHGNFPASASIVLPPLAALWFVHDPHGPVDDLG</sequence>
<evidence type="ECO:0000256" key="6">
    <source>
        <dbReference type="ARBA" id="ARBA00022600"/>
    </source>
</evidence>
<comment type="pathway">
    <text evidence="2 15">Glycan biosynthesis; glycogen biosynthesis.</text>
</comment>
<comment type="catalytic activity">
    <reaction evidence="1 15">
        <text>Transfers a segment of a (1-&gt;4)-alpha-D-glucan chain to a primary hydroxy group in a similar glucan chain.</text>
        <dbReference type="EC" id="2.4.1.18"/>
    </reaction>
</comment>
<feature type="active site" description="Proton donor" evidence="15">
    <location>
        <position position="849"/>
    </location>
</feature>
<keyword evidence="12 15" id="KW-0320">Glycogen biosynthesis</keyword>
<dbReference type="InterPro" id="IPR006048">
    <property type="entry name" value="A-amylase/branching_C"/>
</dbReference>
<organism evidence="18 19">
    <name type="scientific">Naumannella cuiyingiana</name>
    <dbReference type="NCBI Taxonomy" id="1347891"/>
    <lineage>
        <taxon>Bacteria</taxon>
        <taxon>Bacillati</taxon>
        <taxon>Actinomycetota</taxon>
        <taxon>Actinomycetes</taxon>
        <taxon>Propionibacteriales</taxon>
        <taxon>Propionibacteriaceae</taxon>
        <taxon>Naumannella</taxon>
    </lineage>
</organism>
<comment type="similarity">
    <text evidence="3">Belongs to the aminoglycoside phosphotransferase family.</text>
</comment>
<evidence type="ECO:0000256" key="14">
    <source>
        <dbReference type="ARBA" id="ARBA00049067"/>
    </source>
</evidence>
<dbReference type="FunFam" id="3.20.20.80:FF:000003">
    <property type="entry name" value="1,4-alpha-glucan branching enzyme GlgB"/>
    <property type="match status" value="1"/>
</dbReference>
<dbReference type="InterPro" id="IPR040999">
    <property type="entry name" value="Mak_N_cap"/>
</dbReference>
<dbReference type="NCBIfam" id="TIGR01515">
    <property type="entry name" value="branching_enzym"/>
    <property type="match status" value="1"/>
</dbReference>
<evidence type="ECO:0000256" key="5">
    <source>
        <dbReference type="ARBA" id="ARBA00011245"/>
    </source>
</evidence>
<evidence type="ECO:0000256" key="9">
    <source>
        <dbReference type="ARBA" id="ARBA00022741"/>
    </source>
</evidence>
<dbReference type="InterPro" id="IPR017853">
    <property type="entry name" value="GH"/>
</dbReference>
<evidence type="ECO:0000256" key="11">
    <source>
        <dbReference type="ARBA" id="ARBA00022840"/>
    </source>
</evidence>
<dbReference type="HAMAP" id="MF_00685">
    <property type="entry name" value="GlgB"/>
    <property type="match status" value="1"/>
</dbReference>
<dbReference type="GO" id="GO:0005524">
    <property type="term" value="F:ATP binding"/>
    <property type="evidence" value="ECO:0007669"/>
    <property type="project" value="UniProtKB-KW"/>
</dbReference>
<dbReference type="SUPFAM" id="SSF51011">
    <property type="entry name" value="Glycosyl hydrolase domain"/>
    <property type="match status" value="1"/>
</dbReference>
<keyword evidence="6 15" id="KW-0321">Glycogen metabolism</keyword>
<dbReference type="EC" id="2.4.1.18" evidence="15"/>
<evidence type="ECO:0000256" key="8">
    <source>
        <dbReference type="ARBA" id="ARBA00022679"/>
    </source>
</evidence>
<dbReference type="SUPFAM" id="SSF81296">
    <property type="entry name" value="E set domains"/>
    <property type="match status" value="1"/>
</dbReference>
<dbReference type="GO" id="GO:0043169">
    <property type="term" value="F:cation binding"/>
    <property type="evidence" value="ECO:0007669"/>
    <property type="project" value="InterPro"/>
</dbReference>
<evidence type="ECO:0000259" key="17">
    <source>
        <dbReference type="SMART" id="SM00642"/>
    </source>
</evidence>
<gene>
    <name evidence="15" type="primary">glgB</name>
    <name evidence="18" type="ORF">GGQ54_000235</name>
</gene>
<dbReference type="SUPFAM" id="SSF56112">
    <property type="entry name" value="Protein kinase-like (PK-like)"/>
    <property type="match status" value="1"/>
</dbReference>
<dbReference type="InterPro" id="IPR006407">
    <property type="entry name" value="GlgB"/>
</dbReference>
<evidence type="ECO:0000256" key="13">
    <source>
        <dbReference type="ARBA" id="ARBA00023277"/>
    </source>
</evidence>
<dbReference type="EMBL" id="JACBZS010000001">
    <property type="protein sequence ID" value="NYI69675.1"/>
    <property type="molecule type" value="Genomic_DNA"/>
</dbReference>
<proteinExistence type="inferred from homology"/>
<dbReference type="PANTHER" id="PTHR43651">
    <property type="entry name" value="1,4-ALPHA-GLUCAN-BRANCHING ENZYME"/>
    <property type="match status" value="1"/>
</dbReference>
<evidence type="ECO:0000256" key="3">
    <source>
        <dbReference type="ARBA" id="ARBA00006219"/>
    </source>
</evidence>
<evidence type="ECO:0000256" key="1">
    <source>
        <dbReference type="ARBA" id="ARBA00000826"/>
    </source>
</evidence>
<comment type="subunit">
    <text evidence="5 15">Monomer.</text>
</comment>
<comment type="caution">
    <text evidence="18">The sequence shown here is derived from an EMBL/GenBank/DDBJ whole genome shotgun (WGS) entry which is preliminary data.</text>
</comment>
<dbReference type="GO" id="GO:0004553">
    <property type="term" value="F:hydrolase activity, hydrolyzing O-glycosyl compounds"/>
    <property type="evidence" value="ECO:0007669"/>
    <property type="project" value="InterPro"/>
</dbReference>
<keyword evidence="13 15" id="KW-0119">Carbohydrate metabolism</keyword>
<evidence type="ECO:0000256" key="10">
    <source>
        <dbReference type="ARBA" id="ARBA00022777"/>
    </source>
</evidence>
<dbReference type="FunFam" id="2.60.40.1180:FF:000002">
    <property type="entry name" value="1,4-alpha-glucan branching enzyme GlgB"/>
    <property type="match status" value="1"/>
</dbReference>
<evidence type="ECO:0000256" key="16">
    <source>
        <dbReference type="SAM" id="MobiDB-lite"/>
    </source>
</evidence>
<evidence type="ECO:0000256" key="4">
    <source>
        <dbReference type="ARBA" id="ARBA00009000"/>
    </source>
</evidence>
<dbReference type="NCBIfam" id="NF003811">
    <property type="entry name" value="PRK05402.1"/>
    <property type="match status" value="1"/>
</dbReference>
<dbReference type="InterPro" id="IPR004193">
    <property type="entry name" value="Glyco_hydro_13_N"/>
</dbReference>
<dbReference type="Proteomes" id="UP000527616">
    <property type="component" value="Unassembled WGS sequence"/>
</dbReference>
<dbReference type="Pfam" id="PF18085">
    <property type="entry name" value="Mak_N_cap"/>
    <property type="match status" value="1"/>
</dbReference>
<dbReference type="Pfam" id="PF02922">
    <property type="entry name" value="CBM_48"/>
    <property type="match status" value="1"/>
</dbReference>
<name>A0A7Z0D687_9ACTN</name>
<dbReference type="GO" id="GO:0016301">
    <property type="term" value="F:kinase activity"/>
    <property type="evidence" value="ECO:0007669"/>
    <property type="project" value="UniProtKB-KW"/>
</dbReference>
<evidence type="ECO:0000256" key="7">
    <source>
        <dbReference type="ARBA" id="ARBA00022676"/>
    </source>
</evidence>
<comment type="catalytic activity">
    <reaction evidence="14">
        <text>D-maltose + ATP = alpha-maltose 1-phosphate + ADP + H(+)</text>
        <dbReference type="Rhea" id="RHEA:31915"/>
        <dbReference type="ChEBI" id="CHEBI:15378"/>
        <dbReference type="ChEBI" id="CHEBI:17306"/>
        <dbReference type="ChEBI" id="CHEBI:30616"/>
        <dbReference type="ChEBI" id="CHEBI:63576"/>
        <dbReference type="ChEBI" id="CHEBI:456216"/>
        <dbReference type="EC" id="2.7.1.175"/>
    </reaction>
</comment>
<evidence type="ECO:0000256" key="15">
    <source>
        <dbReference type="HAMAP-Rule" id="MF_00685"/>
    </source>
</evidence>
<evidence type="ECO:0000256" key="12">
    <source>
        <dbReference type="ARBA" id="ARBA00023056"/>
    </source>
</evidence>
<dbReference type="Gene3D" id="3.20.20.80">
    <property type="entry name" value="Glycosidases"/>
    <property type="match status" value="1"/>
</dbReference>
<keyword evidence="11" id="KW-0067">ATP-binding</keyword>
<feature type="region of interest" description="Disordered" evidence="16">
    <location>
        <begin position="442"/>
        <end position="488"/>
    </location>
</feature>
<dbReference type="SUPFAM" id="SSF51445">
    <property type="entry name" value="(Trans)glycosidases"/>
    <property type="match status" value="1"/>
</dbReference>
<evidence type="ECO:0000313" key="19">
    <source>
        <dbReference type="Proteomes" id="UP000527616"/>
    </source>
</evidence>
<dbReference type="Gene3D" id="2.60.40.1180">
    <property type="entry name" value="Golgi alpha-mannosidase II"/>
    <property type="match status" value="1"/>
</dbReference>
<evidence type="ECO:0000313" key="18">
    <source>
        <dbReference type="EMBL" id="NYI69675.1"/>
    </source>
</evidence>
<keyword evidence="9" id="KW-0547">Nucleotide-binding</keyword>
<dbReference type="InterPro" id="IPR013783">
    <property type="entry name" value="Ig-like_fold"/>
</dbReference>
<protein>
    <recommendedName>
        <fullName evidence="15">1,4-alpha-glucan branching enzyme GlgB</fullName>
        <ecNumber evidence="15">2.4.1.18</ecNumber>
    </recommendedName>
    <alternativeName>
        <fullName evidence="15">1,4-alpha-D-glucan:1,4-alpha-D-glucan 6-glucosyl-transferase</fullName>
    </alternativeName>
    <alternativeName>
        <fullName evidence="15">Alpha-(1-&gt;4)-glucan branching enzyme</fullName>
    </alternativeName>
    <alternativeName>
        <fullName evidence="15">Glycogen branching enzyme</fullName>
        <shortName evidence="15">BE</shortName>
    </alternativeName>
</protein>
<feature type="compositionally biased region" description="Pro residues" evidence="16">
    <location>
        <begin position="448"/>
        <end position="476"/>
    </location>
</feature>
<keyword evidence="10" id="KW-0418">Kinase</keyword>
<keyword evidence="19" id="KW-1185">Reference proteome</keyword>
<dbReference type="Pfam" id="PF02806">
    <property type="entry name" value="Alpha-amylase_C"/>
    <property type="match status" value="1"/>
</dbReference>
<dbReference type="InterPro" id="IPR014756">
    <property type="entry name" value="Ig_E-set"/>
</dbReference>
<dbReference type="Gene3D" id="2.60.40.10">
    <property type="entry name" value="Immunoglobulins"/>
    <property type="match status" value="1"/>
</dbReference>
<keyword evidence="7 15" id="KW-0328">Glycosyltransferase</keyword>
<dbReference type="InterPro" id="IPR006047">
    <property type="entry name" value="GH13_cat_dom"/>
</dbReference>
<comment type="function">
    <text evidence="15">Catalyzes the formation of the alpha-1,6-glucosidic linkages in glycogen by scission of a 1,4-alpha-linked oligosaccharide from growing alpha-1,4-glucan chains and the subsequent attachment of the oligosaccharide to the alpha-1,6 position.</text>
</comment>
<dbReference type="CDD" id="cd11322">
    <property type="entry name" value="AmyAc_Glg_BE"/>
    <property type="match status" value="1"/>
</dbReference>
<dbReference type="GO" id="GO:0005829">
    <property type="term" value="C:cytosol"/>
    <property type="evidence" value="ECO:0007669"/>
    <property type="project" value="TreeGrafter"/>
</dbReference>
<dbReference type="CDD" id="cd02855">
    <property type="entry name" value="E_set_GBE_prok_N"/>
    <property type="match status" value="1"/>
</dbReference>
<reference evidence="18 19" key="1">
    <citation type="submission" date="2020-07" db="EMBL/GenBank/DDBJ databases">
        <title>Sequencing the genomes of 1000 actinobacteria strains.</title>
        <authorList>
            <person name="Klenk H.-P."/>
        </authorList>
    </citation>
    <scope>NUCLEOTIDE SEQUENCE [LARGE SCALE GENOMIC DNA]</scope>
    <source>
        <strain evidence="18 19">DSM 103164</strain>
    </source>
</reference>
<feature type="active site" description="Nucleophile" evidence="15">
    <location>
        <position position="796"/>
    </location>
</feature>
<dbReference type="InterPro" id="IPR013780">
    <property type="entry name" value="Glyco_hydro_b"/>
</dbReference>
<dbReference type="SMART" id="SM00642">
    <property type="entry name" value="Aamy"/>
    <property type="match status" value="1"/>
</dbReference>
<dbReference type="GO" id="GO:0003844">
    <property type="term" value="F:1,4-alpha-glucan branching enzyme activity"/>
    <property type="evidence" value="ECO:0007669"/>
    <property type="project" value="UniProtKB-UniRule"/>
</dbReference>
<evidence type="ECO:0000256" key="2">
    <source>
        <dbReference type="ARBA" id="ARBA00004964"/>
    </source>
</evidence>
<dbReference type="GO" id="GO:0005978">
    <property type="term" value="P:glycogen biosynthetic process"/>
    <property type="evidence" value="ECO:0007669"/>
    <property type="project" value="UniProtKB-UniRule"/>
</dbReference>
<dbReference type="AlphaFoldDB" id="A0A7Z0D687"/>
<dbReference type="Gene3D" id="3.90.1200.10">
    <property type="match status" value="1"/>
</dbReference>
<accession>A0A7Z0D687</accession>
<dbReference type="UniPathway" id="UPA00164"/>